<feature type="region of interest" description="Disordered" evidence="12">
    <location>
        <begin position="111"/>
        <end position="146"/>
    </location>
</feature>
<feature type="region of interest" description="Disordered" evidence="12">
    <location>
        <begin position="203"/>
        <end position="271"/>
    </location>
</feature>
<feature type="compositionally biased region" description="Gly residues" evidence="12">
    <location>
        <begin position="256"/>
        <end position="267"/>
    </location>
</feature>
<evidence type="ECO:0000256" key="12">
    <source>
        <dbReference type="SAM" id="MobiDB-lite"/>
    </source>
</evidence>
<evidence type="ECO:0000256" key="8">
    <source>
        <dbReference type="ARBA" id="ARBA00023128"/>
    </source>
</evidence>
<dbReference type="PANTHER" id="PTHR45760">
    <property type="entry name" value="FI19922P1-RELATED"/>
    <property type="match status" value="1"/>
</dbReference>
<reference evidence="14" key="1">
    <citation type="submission" date="2019-10" db="EMBL/GenBank/DDBJ databases">
        <title>Corvus moneduloides (New Caledonian crow) genome, bCorMon1, primary haplotype.</title>
        <authorList>
            <person name="Rutz C."/>
            <person name="Fungtammasan C."/>
            <person name="Mountcastle J."/>
            <person name="Formenti G."/>
            <person name="Chow W."/>
            <person name="Howe K."/>
            <person name="Steele M.P."/>
            <person name="Fernandes J."/>
            <person name="Gilbert M.T.P."/>
            <person name="Fedrigo O."/>
            <person name="Jarvis E.D."/>
            <person name="Gemmell N."/>
        </authorList>
    </citation>
    <scope>NUCLEOTIDE SEQUENCE [LARGE SCALE GENOMIC DNA]</scope>
</reference>
<comment type="similarity">
    <text evidence="2 11">Belongs to the mitochondrial carrier (TC 2.A.29) family.</text>
</comment>
<dbReference type="InterPro" id="IPR023395">
    <property type="entry name" value="MCP_dom_sf"/>
</dbReference>
<dbReference type="Proteomes" id="UP000694553">
    <property type="component" value="Unassembled WGS sequence"/>
</dbReference>
<feature type="region of interest" description="Disordered" evidence="12">
    <location>
        <begin position="72"/>
        <end position="92"/>
    </location>
</feature>
<keyword evidence="9" id="KW-0472">Membrane</keyword>
<evidence type="ECO:0000313" key="13">
    <source>
        <dbReference type="Ensembl" id="ENSCMUP00000032998.1"/>
    </source>
</evidence>
<protein>
    <submittedName>
        <fullName evidence="13">Uncharacterized protein</fullName>
    </submittedName>
</protein>
<sequence length="400" mass="42343">MGAKQACKKNSVDDQGSNMVLYSAHTCQGSSKINTLNTGINTGACILNFSGIIKSLERISRTVITTKSLSCKGGAFSHPGPKEPSMQIPEKRCPRGAARPAAARRFPTHQGHALHLTPQGTQRPFQLRQPKVGSGPNPAPGGLRRLTAPAGMAAPAKEGLNGGSSPALPTAPRRLRGRAPLSAASAALGFIFPRSHIVLCSAGTPDQHGRSTTAFPPPPQRLLRPHQRPARAGPLPPRGGRKGRERKEGKEALGKELGGFGSGGGVGAPFPPRRTTDCVSGVGTSASGGRSRVLLINGFLFSRDKAMAEMSDISVQKLTIVQQAIASCCGAIITSFFVTPLDVIKTRLQAQSNPFDKGKCFVYSNGLMDRICVCENGESKAWYKKPGYFKGTWDAFVKII</sequence>
<keyword evidence="3 11" id="KW-0813">Transport</keyword>
<keyword evidence="14" id="KW-1185">Reference proteome</keyword>
<evidence type="ECO:0000256" key="2">
    <source>
        <dbReference type="ARBA" id="ARBA00006375"/>
    </source>
</evidence>
<reference evidence="13" key="3">
    <citation type="submission" date="2025-09" db="UniProtKB">
        <authorList>
            <consortium name="Ensembl"/>
        </authorList>
    </citation>
    <scope>IDENTIFICATION</scope>
</reference>
<dbReference type="Gene3D" id="1.50.40.10">
    <property type="entry name" value="Mitochondrial carrier domain"/>
    <property type="match status" value="1"/>
</dbReference>
<evidence type="ECO:0000256" key="5">
    <source>
        <dbReference type="ARBA" id="ARBA00022737"/>
    </source>
</evidence>
<keyword evidence="7" id="KW-1133">Transmembrane helix</keyword>
<evidence type="ECO:0000256" key="9">
    <source>
        <dbReference type="ARBA" id="ARBA00023136"/>
    </source>
</evidence>
<dbReference type="GO" id="GO:1990542">
    <property type="term" value="P:mitochondrial transmembrane transport"/>
    <property type="evidence" value="ECO:0007669"/>
    <property type="project" value="InterPro"/>
</dbReference>
<evidence type="ECO:0000256" key="3">
    <source>
        <dbReference type="ARBA" id="ARBA00022448"/>
    </source>
</evidence>
<dbReference type="SUPFAM" id="SSF103506">
    <property type="entry name" value="Mitochondrial carrier"/>
    <property type="match status" value="1"/>
</dbReference>
<dbReference type="PANTHER" id="PTHR45760:SF5">
    <property type="entry name" value="MITOCHONDRIAL GLUTATHIONE TRANSPORTER SLC25A40-RELATED"/>
    <property type="match status" value="1"/>
</dbReference>
<keyword evidence="6" id="KW-0999">Mitochondrion inner membrane</keyword>
<comment type="catalytic activity">
    <reaction evidence="10">
        <text>glutathione(in) = glutathione(out)</text>
        <dbReference type="Rhea" id="RHEA:74819"/>
        <dbReference type="ChEBI" id="CHEBI:57925"/>
    </reaction>
</comment>
<dbReference type="GO" id="GO:0005743">
    <property type="term" value="C:mitochondrial inner membrane"/>
    <property type="evidence" value="ECO:0007669"/>
    <property type="project" value="UniProtKB-SubCell"/>
</dbReference>
<name>A0A8U7MU19_CORMO</name>
<evidence type="ECO:0000256" key="6">
    <source>
        <dbReference type="ARBA" id="ARBA00022792"/>
    </source>
</evidence>
<comment type="subcellular location">
    <subcellularLocation>
        <location evidence="1">Mitochondrion inner membrane</location>
        <topology evidence="1">Multi-pass membrane protein</topology>
    </subcellularLocation>
</comment>
<organism evidence="13 14">
    <name type="scientific">Corvus moneduloides</name>
    <name type="common">New Caledonian crow</name>
    <dbReference type="NCBI Taxonomy" id="1196302"/>
    <lineage>
        <taxon>Eukaryota</taxon>
        <taxon>Metazoa</taxon>
        <taxon>Chordata</taxon>
        <taxon>Craniata</taxon>
        <taxon>Vertebrata</taxon>
        <taxon>Euteleostomi</taxon>
        <taxon>Archelosauria</taxon>
        <taxon>Archosauria</taxon>
        <taxon>Dinosauria</taxon>
        <taxon>Saurischia</taxon>
        <taxon>Theropoda</taxon>
        <taxon>Coelurosauria</taxon>
        <taxon>Aves</taxon>
        <taxon>Neognathae</taxon>
        <taxon>Neoaves</taxon>
        <taxon>Telluraves</taxon>
        <taxon>Australaves</taxon>
        <taxon>Passeriformes</taxon>
        <taxon>Corvoidea</taxon>
        <taxon>Corvidae</taxon>
        <taxon>Corvus</taxon>
    </lineage>
</organism>
<evidence type="ECO:0000256" key="11">
    <source>
        <dbReference type="RuleBase" id="RU000488"/>
    </source>
</evidence>
<dbReference type="AlphaFoldDB" id="A0A8U7MU19"/>
<keyword evidence="8" id="KW-0496">Mitochondrion</keyword>
<evidence type="ECO:0000256" key="1">
    <source>
        <dbReference type="ARBA" id="ARBA00004448"/>
    </source>
</evidence>
<reference evidence="13" key="2">
    <citation type="submission" date="2025-08" db="UniProtKB">
        <authorList>
            <consortium name="Ensembl"/>
        </authorList>
    </citation>
    <scope>IDENTIFICATION</scope>
</reference>
<keyword evidence="4 11" id="KW-0812">Transmembrane</keyword>
<evidence type="ECO:0000313" key="14">
    <source>
        <dbReference type="Proteomes" id="UP000694553"/>
    </source>
</evidence>
<dbReference type="InterPro" id="IPR018108">
    <property type="entry name" value="MCP_transmembrane"/>
</dbReference>
<evidence type="ECO:0000256" key="10">
    <source>
        <dbReference type="ARBA" id="ARBA00036017"/>
    </source>
</evidence>
<proteinExistence type="inferred from homology"/>
<dbReference type="Ensembl" id="ENSCMUT00000030051.1">
    <property type="protein sequence ID" value="ENSCMUP00000032998.1"/>
    <property type="gene ID" value="ENSCMUG00000018255.1"/>
</dbReference>
<dbReference type="InterPro" id="IPR045315">
    <property type="entry name" value="Mtm1-like"/>
</dbReference>
<keyword evidence="5" id="KW-0677">Repeat</keyword>
<evidence type="ECO:0000256" key="7">
    <source>
        <dbReference type="ARBA" id="ARBA00022989"/>
    </source>
</evidence>
<dbReference type="Pfam" id="PF00153">
    <property type="entry name" value="Mito_carr"/>
    <property type="match status" value="1"/>
</dbReference>
<dbReference type="PROSITE" id="PS50920">
    <property type="entry name" value="SOLCAR"/>
    <property type="match status" value="1"/>
</dbReference>
<accession>A0A8U7MU19</accession>
<feature type="compositionally biased region" description="Basic and acidic residues" evidence="12">
    <location>
        <begin position="245"/>
        <end position="254"/>
    </location>
</feature>
<evidence type="ECO:0000256" key="4">
    <source>
        <dbReference type="ARBA" id="ARBA00022692"/>
    </source>
</evidence>